<keyword evidence="3" id="KW-1185">Reference proteome</keyword>
<evidence type="ECO:0000259" key="1">
    <source>
        <dbReference type="Pfam" id="PF01243"/>
    </source>
</evidence>
<feature type="domain" description="Pyridoxamine 5'-phosphate oxidase N-terminal" evidence="1">
    <location>
        <begin position="43"/>
        <end position="160"/>
    </location>
</feature>
<proteinExistence type="predicted"/>
<dbReference type="InterPro" id="IPR012349">
    <property type="entry name" value="Split_barrel_FMN-bd"/>
</dbReference>
<protein>
    <submittedName>
        <fullName evidence="2">Pyridoxamine 5'-phosphate oxidase family protein</fullName>
    </submittedName>
</protein>
<evidence type="ECO:0000313" key="2">
    <source>
        <dbReference type="EMBL" id="GAA1872147.1"/>
    </source>
</evidence>
<dbReference type="InterPro" id="IPR011576">
    <property type="entry name" value="Pyridox_Oxase_N"/>
</dbReference>
<dbReference type="RefSeq" id="WP_344105325.1">
    <property type="nucleotide sequence ID" value="NZ_BAAANL010000008.1"/>
</dbReference>
<dbReference type="Pfam" id="PF01243">
    <property type="entry name" value="PNPOx_N"/>
    <property type="match status" value="1"/>
</dbReference>
<dbReference type="NCBIfam" id="TIGR04025">
    <property type="entry name" value="PPOX_FMN_DR2398"/>
    <property type="match status" value="1"/>
</dbReference>
<accession>A0ABN2NJK3</accession>
<sequence>MTAEVSSRRGTAITSAEDLEGIVGVPLATTRDKTRAELHPLDREFLAASSLCFLATAEPGGHLDVSPKGDPAGSLVVVLDDHTIAIPERPGNRRADGFHNLLADPRVGLEFLVSGRGDTLRINGTARIVRDAPWFADLQVRRHVPVIGIEVEVAEVFYHCSKALLRSKAWEPDAWNPDAAPRRAVISKTLEKKDKTIEELDEYYGPKYAESIYG</sequence>
<dbReference type="EMBL" id="BAAANL010000008">
    <property type="protein sequence ID" value="GAA1872147.1"/>
    <property type="molecule type" value="Genomic_DNA"/>
</dbReference>
<evidence type="ECO:0000313" key="3">
    <source>
        <dbReference type="Proteomes" id="UP001501094"/>
    </source>
</evidence>
<dbReference type="SUPFAM" id="SSF50475">
    <property type="entry name" value="FMN-binding split barrel"/>
    <property type="match status" value="1"/>
</dbReference>
<reference evidence="3" key="1">
    <citation type="journal article" date="2019" name="Int. J. Syst. Evol. Microbiol.">
        <title>The Global Catalogue of Microorganisms (GCM) 10K type strain sequencing project: providing services to taxonomists for standard genome sequencing and annotation.</title>
        <authorList>
            <consortium name="The Broad Institute Genomics Platform"/>
            <consortium name="The Broad Institute Genome Sequencing Center for Infectious Disease"/>
            <person name="Wu L."/>
            <person name="Ma J."/>
        </authorList>
    </citation>
    <scope>NUCLEOTIDE SEQUENCE [LARGE SCALE GENOMIC DNA]</scope>
    <source>
        <strain evidence="3">JCM 14326</strain>
    </source>
</reference>
<dbReference type="InterPro" id="IPR024029">
    <property type="entry name" value="Pyridox_Oxase_FMN-dep"/>
</dbReference>
<name>A0ABN2NJK3_9MICO</name>
<dbReference type="PANTHER" id="PTHR42815:SF2">
    <property type="entry name" value="FAD-BINDING, PUTATIVE (AFU_ORTHOLOGUE AFUA_6G07600)-RELATED"/>
    <property type="match status" value="1"/>
</dbReference>
<gene>
    <name evidence="2" type="ORF">GCM10009751_34370</name>
</gene>
<dbReference type="Gene3D" id="2.30.110.10">
    <property type="entry name" value="Electron Transport, Fmn-binding Protein, Chain A"/>
    <property type="match status" value="1"/>
</dbReference>
<dbReference type="PANTHER" id="PTHR42815">
    <property type="entry name" value="FAD-BINDING, PUTATIVE (AFU_ORTHOLOGUE AFUA_6G07600)-RELATED"/>
    <property type="match status" value="1"/>
</dbReference>
<organism evidence="2 3">
    <name type="scientific">Myceligenerans crystallogenes</name>
    <dbReference type="NCBI Taxonomy" id="316335"/>
    <lineage>
        <taxon>Bacteria</taxon>
        <taxon>Bacillati</taxon>
        <taxon>Actinomycetota</taxon>
        <taxon>Actinomycetes</taxon>
        <taxon>Micrococcales</taxon>
        <taxon>Promicromonosporaceae</taxon>
        <taxon>Myceligenerans</taxon>
    </lineage>
</organism>
<comment type="caution">
    <text evidence="2">The sequence shown here is derived from an EMBL/GenBank/DDBJ whole genome shotgun (WGS) entry which is preliminary data.</text>
</comment>
<dbReference type="Proteomes" id="UP001501094">
    <property type="component" value="Unassembled WGS sequence"/>
</dbReference>